<comment type="caution">
    <text evidence="5">The sequence shown here is derived from an EMBL/GenBank/DDBJ whole genome shotgun (WGS) entry which is preliminary data.</text>
</comment>
<feature type="compositionally biased region" description="Basic and acidic residues" evidence="4">
    <location>
        <begin position="549"/>
        <end position="561"/>
    </location>
</feature>
<feature type="compositionally biased region" description="Basic and acidic residues" evidence="4">
    <location>
        <begin position="183"/>
        <end position="216"/>
    </location>
</feature>
<feature type="compositionally biased region" description="Basic and acidic residues" evidence="4">
    <location>
        <begin position="444"/>
        <end position="484"/>
    </location>
</feature>
<feature type="compositionally biased region" description="Low complexity" evidence="4">
    <location>
        <begin position="593"/>
        <end position="615"/>
    </location>
</feature>
<dbReference type="GO" id="GO:0032259">
    <property type="term" value="P:methylation"/>
    <property type="evidence" value="ECO:0007669"/>
    <property type="project" value="InterPro"/>
</dbReference>
<dbReference type="GO" id="GO:0003729">
    <property type="term" value="F:mRNA binding"/>
    <property type="evidence" value="ECO:0007669"/>
    <property type="project" value="TreeGrafter"/>
</dbReference>
<feature type="region of interest" description="Disordered" evidence="4">
    <location>
        <begin position="1099"/>
        <end position="1171"/>
    </location>
</feature>
<feature type="region of interest" description="Disordered" evidence="4">
    <location>
        <begin position="1"/>
        <end position="484"/>
    </location>
</feature>
<gene>
    <name evidence="5" type="ORF">RIF29_23645</name>
</gene>
<dbReference type="PANTHER" id="PTHR13107:SF0">
    <property type="entry name" value="N6-ADENOSINE-METHYLTRANSFERASE NON-CATALYTIC SUBUNIT"/>
    <property type="match status" value="1"/>
</dbReference>
<protein>
    <recommendedName>
        <fullName evidence="7">Methyltransferase-like protein 1</fullName>
    </recommendedName>
</protein>
<dbReference type="AlphaFoldDB" id="A0AAN9IA26"/>
<feature type="compositionally biased region" description="Polar residues" evidence="4">
    <location>
        <begin position="76"/>
        <end position="88"/>
    </location>
</feature>
<dbReference type="Proteomes" id="UP001372338">
    <property type="component" value="Unassembled WGS sequence"/>
</dbReference>
<dbReference type="PANTHER" id="PTHR13107">
    <property type="entry name" value="N6-ADENOSINE-METHYLTRANSFERASE NON-CATALYTIC SUBUNIT"/>
    <property type="match status" value="1"/>
</dbReference>
<evidence type="ECO:0000313" key="6">
    <source>
        <dbReference type="Proteomes" id="UP001372338"/>
    </source>
</evidence>
<proteinExistence type="inferred from homology"/>
<comment type="subcellular location">
    <subcellularLocation>
        <location evidence="1">Nucleus</location>
    </subcellularLocation>
</comment>
<feature type="compositionally biased region" description="Basic residues" evidence="4">
    <location>
        <begin position="41"/>
        <end position="51"/>
    </location>
</feature>
<dbReference type="GO" id="GO:0008168">
    <property type="term" value="F:methyltransferase activity"/>
    <property type="evidence" value="ECO:0007669"/>
    <property type="project" value="InterPro"/>
</dbReference>
<dbReference type="SUPFAM" id="SSF53335">
    <property type="entry name" value="S-adenosyl-L-methionine-dependent methyltransferases"/>
    <property type="match status" value="1"/>
</dbReference>
<dbReference type="PROSITE" id="PS00092">
    <property type="entry name" value="N6_MTASE"/>
    <property type="match status" value="1"/>
</dbReference>
<evidence type="ECO:0008006" key="7">
    <source>
        <dbReference type="Google" id="ProtNLM"/>
    </source>
</evidence>
<feature type="compositionally biased region" description="Polar residues" evidence="4">
    <location>
        <begin position="524"/>
        <end position="544"/>
    </location>
</feature>
<feature type="compositionally biased region" description="Basic and acidic residues" evidence="4">
    <location>
        <begin position="570"/>
        <end position="585"/>
    </location>
</feature>
<feature type="compositionally biased region" description="Polar residues" evidence="4">
    <location>
        <begin position="1"/>
        <end position="10"/>
    </location>
</feature>
<dbReference type="EMBL" id="JAYWIO010000004">
    <property type="protein sequence ID" value="KAK7270474.1"/>
    <property type="molecule type" value="Genomic_DNA"/>
</dbReference>
<reference evidence="5 6" key="1">
    <citation type="submission" date="2024-01" db="EMBL/GenBank/DDBJ databases">
        <title>The genomes of 5 underutilized Papilionoideae crops provide insights into root nodulation and disease resistanc.</title>
        <authorList>
            <person name="Yuan L."/>
        </authorList>
    </citation>
    <scope>NUCLEOTIDE SEQUENCE [LARGE SCALE GENOMIC DNA]</scope>
    <source>
        <strain evidence="5">ZHUSHIDOU_FW_LH</strain>
        <tissue evidence="5">Leaf</tissue>
    </source>
</reference>
<feature type="compositionally biased region" description="Basic and acidic residues" evidence="4">
    <location>
        <begin position="111"/>
        <end position="131"/>
    </location>
</feature>
<feature type="compositionally biased region" description="Basic and acidic residues" evidence="4">
    <location>
        <begin position="344"/>
        <end position="365"/>
    </location>
</feature>
<evidence type="ECO:0000256" key="2">
    <source>
        <dbReference type="ARBA" id="ARBA00023242"/>
    </source>
</evidence>
<feature type="compositionally biased region" description="Basic and acidic residues" evidence="4">
    <location>
        <begin position="226"/>
        <end position="331"/>
    </location>
</feature>
<organism evidence="5 6">
    <name type="scientific">Crotalaria pallida</name>
    <name type="common">Smooth rattlebox</name>
    <name type="synonym">Crotalaria striata</name>
    <dbReference type="NCBI Taxonomy" id="3830"/>
    <lineage>
        <taxon>Eukaryota</taxon>
        <taxon>Viridiplantae</taxon>
        <taxon>Streptophyta</taxon>
        <taxon>Embryophyta</taxon>
        <taxon>Tracheophyta</taxon>
        <taxon>Spermatophyta</taxon>
        <taxon>Magnoliopsida</taxon>
        <taxon>eudicotyledons</taxon>
        <taxon>Gunneridae</taxon>
        <taxon>Pentapetalae</taxon>
        <taxon>rosids</taxon>
        <taxon>fabids</taxon>
        <taxon>Fabales</taxon>
        <taxon>Fabaceae</taxon>
        <taxon>Papilionoideae</taxon>
        <taxon>50 kb inversion clade</taxon>
        <taxon>genistoids sensu lato</taxon>
        <taxon>core genistoids</taxon>
        <taxon>Crotalarieae</taxon>
        <taxon>Crotalaria</taxon>
    </lineage>
</organism>
<feature type="compositionally biased region" description="Polar residues" evidence="4">
    <location>
        <begin position="1113"/>
        <end position="1137"/>
    </location>
</feature>
<feature type="compositionally biased region" description="Basic and acidic residues" evidence="4">
    <location>
        <begin position="14"/>
        <end position="26"/>
    </location>
</feature>
<dbReference type="InterPro" id="IPR045123">
    <property type="entry name" value="METTL14-like"/>
</dbReference>
<dbReference type="InterPro" id="IPR007757">
    <property type="entry name" value="MT-A70-like"/>
</dbReference>
<evidence type="ECO:0000256" key="1">
    <source>
        <dbReference type="ARBA" id="ARBA00004123"/>
    </source>
</evidence>
<evidence type="ECO:0000256" key="4">
    <source>
        <dbReference type="SAM" id="MobiDB-lite"/>
    </source>
</evidence>
<sequence>MDSPPDNNTRGHSKREIDCSDAKSDRAVVVVDDEDWDYSDKKKHRSSRSSRKYNGGEEGEEAVSDGSGRRRGYGDTINNSNSNSNVRAENTRKRSSGSSRGADSDDNNVDYDSRKELRSKQMKKRQEESALDKLSSWYEDGELDNNYSKHDGVGGSGDKIGRKSSSSSAKHFEHDGGSQNKSRGKEDRSRDAEVEKMDKDYRYVEKSESGREKGHGSSEQVRSSRRKWDEPNSARRNEDSFSEKGDIRSGKGSDGKRESSRERSGGSGRNEHGEGKSKGVDSSTEKAVKSSSREDRKADSERSKSKGGKSEPVDVGREDNKLDRDRIEKPRSQRTPTGYDVTESWDRPLNADEDGNVRIRDKPTRETGNSNRSRTPERSGKRHQDSENSDMDYDRSSSFKRKELENDVFKDDRSKGKDDAWNDRKKDRESSKESWKRRQPNNSIDRDSKGEDSAVDHNRDWELPRHGYDRIDNERPHGRAGGRKDIFRGEAVKATSKFGISNANYDVIEIQTHKSFDYGKTESISNLPRRTEANQQYNAKSSANNDEEWAYRHEERARKSDSSGSGLPGEDLKERYGDDDNDFHGGRGRGQKGVVSGRSTGGQSSSSGGSQTQYGNVESGSFNRAGPQGMKGNRIGRGGRIRPTGRDNQQVGLPLPVMGSPYGPLGMPPPGPMQPLTHGLSPAPGPPMSPGVFISPFPPAVWPGARGVDMNIMGVPPPVSPATPGPPRFNAPNIVNPSNPAMYYNQSGPGRGIPPSISSPGFNPAGPMARGTPPDKPQGGWVPPKSGTLGKAPSRGEQNDYSQNFVDTGMRPQNFIRELELTNVVEDYPKLRELIQKKDEIVTKAATAPMYYKCDLKEFELSPEFFGTKFDVILVDPPWEEYVHRAPGVADHMDYWTFEEIMNLKIEAIADTPSFIFLWVGDGVGLEQGRQCLKKWGFRRCEDICWVKTNKSNATPGLRHDSHTLFQHSKEHCLMGIKGTVRRSTDGHIIHANIDTDVIIAEEPPYGSTQKPEDMYRIIEHFALGRRRLELFGEDHNIRAGWLTVGKELSSSNFNKEAYIKTFADKDGKVWQGGGGRNPPPEAPHLVVTTPDIEALRPKSPMKNQQQMQQQQSASISLTTPSVSNRRASGNSPQNTIVLGGNQDAASSNPSTPAPWGEGFKGREGSALPSDDNKVTDMYGFHGTAATPSYLDFESYRQMNML</sequence>
<dbReference type="PROSITE" id="PS51592">
    <property type="entry name" value="SAM_MTA70L_2"/>
    <property type="match status" value="1"/>
</dbReference>
<feature type="compositionally biased region" description="Basic and acidic residues" evidence="4">
    <location>
        <begin position="374"/>
        <end position="436"/>
    </location>
</feature>
<feature type="region of interest" description="Disordered" evidence="4">
    <location>
        <begin position="740"/>
        <end position="807"/>
    </location>
</feature>
<dbReference type="Pfam" id="PF05063">
    <property type="entry name" value="MT-A70"/>
    <property type="match status" value="1"/>
</dbReference>
<comment type="similarity">
    <text evidence="3">Belongs to the MT-A70-like family.</text>
</comment>
<dbReference type="GO" id="GO:0005634">
    <property type="term" value="C:nucleus"/>
    <property type="evidence" value="ECO:0007669"/>
    <property type="project" value="UniProtKB-SubCell"/>
</dbReference>
<dbReference type="PROSITE" id="PS51143">
    <property type="entry name" value="MT_A70"/>
    <property type="match status" value="1"/>
</dbReference>
<accession>A0AAN9IA26</accession>
<dbReference type="GO" id="GO:0036396">
    <property type="term" value="C:RNA N6-methyladenosine methyltransferase complex"/>
    <property type="evidence" value="ECO:0007669"/>
    <property type="project" value="TreeGrafter"/>
</dbReference>
<feature type="region of interest" description="Disordered" evidence="4">
    <location>
        <begin position="524"/>
        <end position="654"/>
    </location>
</feature>
<keyword evidence="2" id="KW-0539">Nucleus</keyword>
<dbReference type="InterPro" id="IPR002052">
    <property type="entry name" value="DNA_methylase_N6_adenine_CS"/>
</dbReference>
<evidence type="ECO:0000256" key="3">
    <source>
        <dbReference type="PROSITE-ProRule" id="PRU00489"/>
    </source>
</evidence>
<dbReference type="InterPro" id="IPR029063">
    <property type="entry name" value="SAM-dependent_MTases_sf"/>
</dbReference>
<keyword evidence="6" id="KW-1185">Reference proteome</keyword>
<name>A0AAN9IA26_CROPI</name>
<evidence type="ECO:0000313" key="5">
    <source>
        <dbReference type="EMBL" id="KAK7270474.1"/>
    </source>
</evidence>